<accession>A0A059AK61</accession>
<dbReference type="AlphaFoldDB" id="A0A059AK61"/>
<proteinExistence type="predicted"/>
<dbReference type="Gramene" id="KCW54387">
    <property type="protein sequence ID" value="KCW54387"/>
    <property type="gene ID" value="EUGRSUZ_I00340"/>
</dbReference>
<evidence type="ECO:0000313" key="1">
    <source>
        <dbReference type="EMBL" id="KCW54387.1"/>
    </source>
</evidence>
<protein>
    <submittedName>
        <fullName evidence="1">Uncharacterized protein</fullName>
    </submittedName>
</protein>
<gene>
    <name evidence="1" type="ORF">EUGRSUZ_I00340</name>
</gene>
<name>A0A059AK61_EUCGR</name>
<dbReference type="EMBL" id="KK198761">
    <property type="protein sequence ID" value="KCW54387.1"/>
    <property type="molecule type" value="Genomic_DNA"/>
</dbReference>
<organism evidence="1">
    <name type="scientific">Eucalyptus grandis</name>
    <name type="common">Flooded gum</name>
    <dbReference type="NCBI Taxonomy" id="71139"/>
    <lineage>
        <taxon>Eukaryota</taxon>
        <taxon>Viridiplantae</taxon>
        <taxon>Streptophyta</taxon>
        <taxon>Embryophyta</taxon>
        <taxon>Tracheophyta</taxon>
        <taxon>Spermatophyta</taxon>
        <taxon>Magnoliopsida</taxon>
        <taxon>eudicotyledons</taxon>
        <taxon>Gunneridae</taxon>
        <taxon>Pentapetalae</taxon>
        <taxon>rosids</taxon>
        <taxon>malvids</taxon>
        <taxon>Myrtales</taxon>
        <taxon>Myrtaceae</taxon>
        <taxon>Myrtoideae</taxon>
        <taxon>Eucalypteae</taxon>
        <taxon>Eucalyptus</taxon>
    </lineage>
</organism>
<sequence length="73" mass="8046">MSTIFSYLGQFCNTSPSLLTCACSLAALDDFFADFPGALDVPETSTDPVILFSFEFLLVQVFLDQIQSPPWES</sequence>
<dbReference type="InParanoid" id="A0A059AK61"/>
<reference evidence="1" key="1">
    <citation type="submission" date="2013-07" db="EMBL/GenBank/DDBJ databases">
        <title>The genome of Eucalyptus grandis.</title>
        <authorList>
            <person name="Schmutz J."/>
            <person name="Hayes R."/>
            <person name="Myburg A."/>
            <person name="Tuskan G."/>
            <person name="Grattapaglia D."/>
            <person name="Rokhsar D.S."/>
        </authorList>
    </citation>
    <scope>NUCLEOTIDE SEQUENCE</scope>
    <source>
        <tissue evidence="1">Leaf extractions</tissue>
    </source>
</reference>